<dbReference type="EMBL" id="CAJOBB010029689">
    <property type="protein sequence ID" value="CAF4438610.1"/>
    <property type="molecule type" value="Genomic_DNA"/>
</dbReference>
<organism evidence="1 2">
    <name type="scientific">Adineta steineri</name>
    <dbReference type="NCBI Taxonomy" id="433720"/>
    <lineage>
        <taxon>Eukaryota</taxon>
        <taxon>Metazoa</taxon>
        <taxon>Spiralia</taxon>
        <taxon>Gnathifera</taxon>
        <taxon>Rotifera</taxon>
        <taxon>Eurotatoria</taxon>
        <taxon>Bdelloidea</taxon>
        <taxon>Adinetida</taxon>
        <taxon>Adinetidae</taxon>
        <taxon>Adineta</taxon>
    </lineage>
</organism>
<comment type="caution">
    <text evidence="1">The sequence shown here is derived from an EMBL/GenBank/DDBJ whole genome shotgun (WGS) entry which is preliminary data.</text>
</comment>
<reference evidence="1" key="1">
    <citation type="submission" date="2021-02" db="EMBL/GenBank/DDBJ databases">
        <authorList>
            <person name="Nowell W R."/>
        </authorList>
    </citation>
    <scope>NUCLEOTIDE SEQUENCE</scope>
</reference>
<gene>
    <name evidence="1" type="ORF">KXQ929_LOCUS53237</name>
</gene>
<protein>
    <submittedName>
        <fullName evidence="1">Uncharacterized protein</fullName>
    </submittedName>
</protein>
<feature type="non-terminal residue" evidence="1">
    <location>
        <position position="29"/>
    </location>
</feature>
<accession>A0A820RGA0</accession>
<proteinExistence type="predicted"/>
<name>A0A820RGA0_9BILA</name>
<evidence type="ECO:0000313" key="2">
    <source>
        <dbReference type="Proteomes" id="UP000663868"/>
    </source>
</evidence>
<dbReference type="AlphaFoldDB" id="A0A820RGA0"/>
<sequence length="29" mass="3115">MWSSNGITLANTTLVGTNPYGIFVDNNNT</sequence>
<evidence type="ECO:0000313" key="1">
    <source>
        <dbReference type="EMBL" id="CAF4438610.1"/>
    </source>
</evidence>
<dbReference type="Proteomes" id="UP000663868">
    <property type="component" value="Unassembled WGS sequence"/>
</dbReference>